<evidence type="ECO:0000256" key="5">
    <source>
        <dbReference type="SAM" id="MobiDB-lite"/>
    </source>
</evidence>
<keyword evidence="2" id="KW-0479">Metal-binding</keyword>
<protein>
    <submittedName>
        <fullName evidence="7">RNA-directed DNA polymerase</fullName>
        <ecNumber evidence="7">2.7.7.49</ecNumber>
    </submittedName>
</protein>
<dbReference type="AlphaFoldDB" id="A0A9K3EKW4"/>
<dbReference type="InterPro" id="IPR054722">
    <property type="entry name" value="PolX-like_BBD"/>
</dbReference>
<evidence type="ECO:0000313" key="7">
    <source>
        <dbReference type="EMBL" id="KAF5775711.1"/>
    </source>
</evidence>
<feature type="region of interest" description="Disordered" evidence="5">
    <location>
        <begin position="149"/>
        <end position="170"/>
    </location>
</feature>
<evidence type="ECO:0000256" key="3">
    <source>
        <dbReference type="ARBA" id="ARBA00022750"/>
    </source>
</evidence>
<dbReference type="EC" id="2.7.7.49" evidence="7"/>
<evidence type="ECO:0000313" key="8">
    <source>
        <dbReference type="Proteomes" id="UP000215914"/>
    </source>
</evidence>
<organism evidence="7 8">
    <name type="scientific">Helianthus annuus</name>
    <name type="common">Common sunflower</name>
    <dbReference type="NCBI Taxonomy" id="4232"/>
    <lineage>
        <taxon>Eukaryota</taxon>
        <taxon>Viridiplantae</taxon>
        <taxon>Streptophyta</taxon>
        <taxon>Embryophyta</taxon>
        <taxon>Tracheophyta</taxon>
        <taxon>Spermatophyta</taxon>
        <taxon>Magnoliopsida</taxon>
        <taxon>eudicotyledons</taxon>
        <taxon>Gunneridae</taxon>
        <taxon>Pentapetalae</taxon>
        <taxon>asterids</taxon>
        <taxon>campanulids</taxon>
        <taxon>Asterales</taxon>
        <taxon>Asteraceae</taxon>
        <taxon>Asteroideae</taxon>
        <taxon>Heliantheae alliance</taxon>
        <taxon>Heliantheae</taxon>
        <taxon>Helianthus</taxon>
    </lineage>
</organism>
<keyword evidence="4" id="KW-0378">Hydrolase</keyword>
<feature type="region of interest" description="Disordered" evidence="5">
    <location>
        <begin position="653"/>
        <end position="678"/>
    </location>
</feature>
<dbReference type="Proteomes" id="UP000215914">
    <property type="component" value="Unassembled WGS sequence"/>
</dbReference>
<evidence type="ECO:0000259" key="6">
    <source>
        <dbReference type="PROSITE" id="PS50994"/>
    </source>
</evidence>
<dbReference type="InterPro" id="IPR001584">
    <property type="entry name" value="Integrase_cat-core"/>
</dbReference>
<evidence type="ECO:0000256" key="2">
    <source>
        <dbReference type="ARBA" id="ARBA00022723"/>
    </source>
</evidence>
<dbReference type="Gene3D" id="3.30.420.10">
    <property type="entry name" value="Ribonuclease H-like superfamily/Ribonuclease H"/>
    <property type="match status" value="1"/>
</dbReference>
<reference evidence="7" key="1">
    <citation type="journal article" date="2017" name="Nature">
        <title>The sunflower genome provides insights into oil metabolism, flowering and Asterid evolution.</title>
        <authorList>
            <person name="Badouin H."/>
            <person name="Gouzy J."/>
            <person name="Grassa C.J."/>
            <person name="Murat F."/>
            <person name="Staton S.E."/>
            <person name="Cottret L."/>
            <person name="Lelandais-Briere C."/>
            <person name="Owens G.L."/>
            <person name="Carrere S."/>
            <person name="Mayjonade B."/>
            <person name="Legrand L."/>
            <person name="Gill N."/>
            <person name="Kane N.C."/>
            <person name="Bowers J.E."/>
            <person name="Hubner S."/>
            <person name="Bellec A."/>
            <person name="Berard A."/>
            <person name="Berges H."/>
            <person name="Blanchet N."/>
            <person name="Boniface M.C."/>
            <person name="Brunel D."/>
            <person name="Catrice O."/>
            <person name="Chaidir N."/>
            <person name="Claudel C."/>
            <person name="Donnadieu C."/>
            <person name="Faraut T."/>
            <person name="Fievet G."/>
            <person name="Helmstetter N."/>
            <person name="King M."/>
            <person name="Knapp S.J."/>
            <person name="Lai Z."/>
            <person name="Le Paslier M.C."/>
            <person name="Lippi Y."/>
            <person name="Lorenzon L."/>
            <person name="Mandel J.R."/>
            <person name="Marage G."/>
            <person name="Marchand G."/>
            <person name="Marquand E."/>
            <person name="Bret-Mestries E."/>
            <person name="Morien E."/>
            <person name="Nambeesan S."/>
            <person name="Nguyen T."/>
            <person name="Pegot-Espagnet P."/>
            <person name="Pouilly N."/>
            <person name="Raftis F."/>
            <person name="Sallet E."/>
            <person name="Schiex T."/>
            <person name="Thomas J."/>
            <person name="Vandecasteele C."/>
            <person name="Vares D."/>
            <person name="Vear F."/>
            <person name="Vautrin S."/>
            <person name="Crespi M."/>
            <person name="Mangin B."/>
            <person name="Burke J.M."/>
            <person name="Salse J."/>
            <person name="Munos S."/>
            <person name="Vincourt P."/>
            <person name="Rieseberg L.H."/>
            <person name="Langlade N.B."/>
        </authorList>
    </citation>
    <scope>NUCLEOTIDE SEQUENCE</scope>
    <source>
        <tissue evidence="7">Leaves</tissue>
    </source>
</reference>
<dbReference type="Gramene" id="mRNA:HanXRQr2_Chr13g0615151">
    <property type="protein sequence ID" value="CDS:HanXRQr2_Chr13g0615151.1"/>
    <property type="gene ID" value="HanXRQr2_Chr13g0615151"/>
</dbReference>
<evidence type="ECO:0000256" key="1">
    <source>
        <dbReference type="ARBA" id="ARBA00022670"/>
    </source>
</evidence>
<sequence length="1243" mass="141055">MGLDNEFSVIKTQILALKPTPNLGSAYHLVAEDERQRLITTERRSGTETIALKAHVPGRRDVSHRRDKTGSKESKRGEVIEHCDFCDRDGHNRNGCFKRIGYPDWWPGNKGKREEAKPKAACVGTDPCPIPGLTKDQYQVLLKHLADDENSTMDSTPRTANMAGNSNHNNDWIVDSGATEHITHEIKTLKNKTESGEEPVTIPNGDAIPVKGRGDCALRGGLELKDVLYVPDFNCNLLSVSRLTENLQCSVTFFPQFFIMQKLHSRSLIGAGKRRGGLYRMEMMNNGRKAMLTTGNTWHKRLGHASDEKLNGIDFLRNVSFNKICDSCSKAKLTRKPFQISTTKSSECFDLVHCDIWGRYRVPSSSGARYFLTIVDDFSRSVWLFLLKFKHEASNSLKFFHKMVKTQFGKEIKKIRCDNGGEFISNDMLHFYKENGILLETTCPHTPQQNGVVERKHRHLLEIARALRFEANLPKRYWGECVLTAAYIINRLPSKVTNDKTPFELLNNQRPDYEFMKVFGCLTYHWNTDTRGDKLEMRGKPGVFLGYLQGTKGYKILDIETGKIIVSRDVRFHEEKFPFNNLEQEKDEPDAFELPFCDDESPRKVTNEIGPNEEVAAHDEIPILGHSSQLEEHGLTTDNVTVAQNEEIYENEPINQNNVGPDPIAEPTRPRRNKVQPARLTDYDINLPPSVDHANPAPPQGSSTVHPLSNFVSYNKFSKNHKAFLAAISSNDEPRNFNQAVQDEKWKEAMVKEIRALEENGTWTLENLPEGKRAIDSKWVYKIKYKPNGEVERYKARLVAKGFTQMEGVDYHDTFAPVAKIVTVRTLLAVAVKRNWAIHQLDVNNAFLHGDLHEEVYMKIPQGFSKEGETKVCRLRKSLYGLKQASRNWYHKFTTFLLGLGFKQSKADHSLFIYKQNDVFVAALIYVDDVIIVGNDPSKIHDTKENLHKQFSIKDLGSLKYFLGIEVARTSEGLVLSQRKYTLDILEDCGLQGCRPSSFPIEQNLKLDKDSQAPKVDASQYRRIVGRLLYLQATRPDIAYSVNVLSQFVADPRQNHLDAVHRVLRYLKGTPGQGVLLPREGGCALTAYSDSDWLGCPFTRKSRTGYLVLLGGAPISWKTKKQSVVSRSSAEAEYRSMASAVSEVLWLRWILSELDITSNGPTPLFCDNQAARHIANNPVFHERTKHVEMDCYFVRERVDSREIQPKPIDTKMQIADLLTKGLGTQQLKFLLGKLGMKDLHAPT</sequence>
<dbReference type="PROSITE" id="PS50994">
    <property type="entry name" value="INTEGRASE"/>
    <property type="match status" value="1"/>
</dbReference>
<accession>A0A9K3EKW4</accession>
<keyword evidence="7" id="KW-0548">Nucleotidyltransferase</keyword>
<dbReference type="CDD" id="cd09272">
    <property type="entry name" value="RNase_HI_RT_Ty1"/>
    <property type="match status" value="1"/>
</dbReference>
<dbReference type="SUPFAM" id="SSF53098">
    <property type="entry name" value="Ribonuclease H-like"/>
    <property type="match status" value="1"/>
</dbReference>
<dbReference type="SUPFAM" id="SSF56672">
    <property type="entry name" value="DNA/RNA polymerases"/>
    <property type="match status" value="1"/>
</dbReference>
<proteinExistence type="predicted"/>
<dbReference type="GO" id="GO:0003676">
    <property type="term" value="F:nucleic acid binding"/>
    <property type="evidence" value="ECO:0007669"/>
    <property type="project" value="InterPro"/>
</dbReference>
<dbReference type="InterPro" id="IPR012337">
    <property type="entry name" value="RNaseH-like_sf"/>
</dbReference>
<dbReference type="PANTHER" id="PTHR42648:SF29">
    <property type="entry name" value="RNA-DIRECTED DNA POLYMERASE"/>
    <property type="match status" value="1"/>
</dbReference>
<dbReference type="InterPro" id="IPR036397">
    <property type="entry name" value="RNaseH_sf"/>
</dbReference>
<keyword evidence="3" id="KW-0064">Aspartyl protease</keyword>
<keyword evidence="8" id="KW-1185">Reference proteome</keyword>
<dbReference type="GO" id="GO:0006508">
    <property type="term" value="P:proteolysis"/>
    <property type="evidence" value="ECO:0007669"/>
    <property type="project" value="UniProtKB-KW"/>
</dbReference>
<feature type="compositionally biased region" description="Polar residues" evidence="5">
    <location>
        <begin position="152"/>
        <end position="170"/>
    </location>
</feature>
<dbReference type="Pfam" id="PF22936">
    <property type="entry name" value="Pol_BBD"/>
    <property type="match status" value="1"/>
</dbReference>
<dbReference type="Pfam" id="PF00665">
    <property type="entry name" value="rve"/>
    <property type="match status" value="1"/>
</dbReference>
<dbReference type="GO" id="GO:0015074">
    <property type="term" value="P:DNA integration"/>
    <property type="evidence" value="ECO:0007669"/>
    <property type="project" value="InterPro"/>
</dbReference>
<feature type="domain" description="Integrase catalytic" evidence="6">
    <location>
        <begin position="333"/>
        <end position="510"/>
    </location>
</feature>
<evidence type="ECO:0000256" key="4">
    <source>
        <dbReference type="ARBA" id="ARBA00022801"/>
    </source>
</evidence>
<comment type="caution">
    <text evidence="7">The sequence shown here is derived from an EMBL/GenBank/DDBJ whole genome shotgun (WGS) entry which is preliminary data.</text>
</comment>
<dbReference type="GO" id="GO:0046872">
    <property type="term" value="F:metal ion binding"/>
    <property type="evidence" value="ECO:0007669"/>
    <property type="project" value="UniProtKB-KW"/>
</dbReference>
<dbReference type="Pfam" id="PF25597">
    <property type="entry name" value="SH3_retrovirus"/>
    <property type="match status" value="1"/>
</dbReference>
<gene>
    <name evidence="7" type="ORF">HanXRQr2_Chr13g0615151</name>
</gene>
<dbReference type="InterPro" id="IPR039537">
    <property type="entry name" value="Retrotran_Ty1/copia-like"/>
</dbReference>
<keyword evidence="7" id="KW-0808">Transferase</keyword>
<reference evidence="7" key="2">
    <citation type="submission" date="2020-06" db="EMBL/GenBank/DDBJ databases">
        <title>Helianthus annuus Genome sequencing and assembly Release 2.</title>
        <authorList>
            <person name="Gouzy J."/>
            <person name="Langlade N."/>
            <person name="Munos S."/>
        </authorList>
    </citation>
    <scope>NUCLEOTIDE SEQUENCE</scope>
    <source>
        <tissue evidence="7">Leaves</tissue>
    </source>
</reference>
<dbReference type="EMBL" id="MNCJ02000328">
    <property type="protein sequence ID" value="KAF5775711.1"/>
    <property type="molecule type" value="Genomic_DNA"/>
</dbReference>
<keyword evidence="7" id="KW-0695">RNA-directed DNA polymerase</keyword>
<dbReference type="GO" id="GO:0004190">
    <property type="term" value="F:aspartic-type endopeptidase activity"/>
    <property type="evidence" value="ECO:0007669"/>
    <property type="project" value="UniProtKB-KW"/>
</dbReference>
<dbReference type="InterPro" id="IPR013103">
    <property type="entry name" value="RVT_2"/>
</dbReference>
<dbReference type="Pfam" id="PF07727">
    <property type="entry name" value="RVT_2"/>
    <property type="match status" value="1"/>
</dbReference>
<dbReference type="GO" id="GO:0003964">
    <property type="term" value="F:RNA-directed DNA polymerase activity"/>
    <property type="evidence" value="ECO:0007669"/>
    <property type="project" value="UniProtKB-KW"/>
</dbReference>
<keyword evidence="1" id="KW-0645">Protease</keyword>
<dbReference type="PANTHER" id="PTHR42648">
    <property type="entry name" value="TRANSPOSASE, PUTATIVE-RELATED"/>
    <property type="match status" value="1"/>
</dbReference>
<dbReference type="InterPro" id="IPR057670">
    <property type="entry name" value="SH3_retrovirus"/>
</dbReference>
<name>A0A9K3EKW4_HELAN</name>
<dbReference type="InterPro" id="IPR043502">
    <property type="entry name" value="DNA/RNA_pol_sf"/>
</dbReference>